<keyword evidence="3" id="KW-1185">Reference proteome</keyword>
<dbReference type="SUPFAM" id="SSF50341">
    <property type="entry name" value="CheW-like"/>
    <property type="match status" value="1"/>
</dbReference>
<name>A0A4Y9SS66_9BURK</name>
<sequence length="180" mass="19411">MSQPSTRTDLAGRRTRLREYQAQLLERMQSARTAGGARVNQLGVQVGPDRLLLDLTQAGEIVTVPAITPVPLTQPWYLGLANIRGNLVGIIDLARYLAADDAAQPNDFTDTVAGPDARIVTFAPGLGFNCALLVSRVYGLRHAAGMQAEGSQLADADGQLWTPFDLAALVRETRFLHVGF</sequence>
<dbReference type="AlphaFoldDB" id="A0A4Y9SS66"/>
<dbReference type="Pfam" id="PF01584">
    <property type="entry name" value="CheW"/>
    <property type="match status" value="1"/>
</dbReference>
<evidence type="ECO:0000313" key="3">
    <source>
        <dbReference type="Proteomes" id="UP000298438"/>
    </source>
</evidence>
<dbReference type="PROSITE" id="PS50851">
    <property type="entry name" value="CHEW"/>
    <property type="match status" value="1"/>
</dbReference>
<accession>A0A4Y9SS66</accession>
<dbReference type="Gene3D" id="2.40.50.180">
    <property type="entry name" value="CheA-289, Domain 4"/>
    <property type="match status" value="1"/>
</dbReference>
<dbReference type="Proteomes" id="UP000298438">
    <property type="component" value="Unassembled WGS sequence"/>
</dbReference>
<dbReference type="EMBL" id="SPVF01000038">
    <property type="protein sequence ID" value="TFW28337.1"/>
    <property type="molecule type" value="Genomic_DNA"/>
</dbReference>
<dbReference type="InterPro" id="IPR036061">
    <property type="entry name" value="CheW-like_dom_sf"/>
</dbReference>
<reference evidence="2 3" key="1">
    <citation type="submission" date="2019-03" db="EMBL/GenBank/DDBJ databases">
        <title>Draft Genome Sequence of Massilia arenosa sp. nov., a Novel Massilia Species Isolated from a Sandy-loam Maize Soil.</title>
        <authorList>
            <person name="Raths R."/>
            <person name="Peta V."/>
            <person name="Bucking H."/>
        </authorList>
    </citation>
    <scope>NUCLEOTIDE SEQUENCE [LARGE SCALE GENOMIC DNA]</scope>
    <source>
        <strain evidence="2 3">MC02</strain>
    </source>
</reference>
<comment type="caution">
    <text evidence="2">The sequence shown here is derived from an EMBL/GenBank/DDBJ whole genome shotgun (WGS) entry which is preliminary data.</text>
</comment>
<dbReference type="GO" id="GO:0006935">
    <property type="term" value="P:chemotaxis"/>
    <property type="evidence" value="ECO:0007669"/>
    <property type="project" value="InterPro"/>
</dbReference>
<dbReference type="GO" id="GO:0007165">
    <property type="term" value="P:signal transduction"/>
    <property type="evidence" value="ECO:0007669"/>
    <property type="project" value="InterPro"/>
</dbReference>
<dbReference type="InterPro" id="IPR002545">
    <property type="entry name" value="CheW-lke_dom"/>
</dbReference>
<proteinExistence type="predicted"/>
<dbReference type="RefSeq" id="WP_135205651.1">
    <property type="nucleotide sequence ID" value="NZ_SPVF01000038.1"/>
</dbReference>
<evidence type="ECO:0000313" key="2">
    <source>
        <dbReference type="EMBL" id="TFW28337.1"/>
    </source>
</evidence>
<organism evidence="2 3">
    <name type="scientific">Zemynaea arenosa</name>
    <dbReference type="NCBI Taxonomy" id="2561931"/>
    <lineage>
        <taxon>Bacteria</taxon>
        <taxon>Pseudomonadati</taxon>
        <taxon>Pseudomonadota</taxon>
        <taxon>Betaproteobacteria</taxon>
        <taxon>Burkholderiales</taxon>
        <taxon>Oxalobacteraceae</taxon>
        <taxon>Telluria group</taxon>
        <taxon>Zemynaea</taxon>
    </lineage>
</organism>
<protein>
    <submittedName>
        <fullName evidence="2">Chemotaxis protein CheW</fullName>
    </submittedName>
</protein>
<gene>
    <name evidence="2" type="ORF">E4L96_02480</name>
</gene>
<evidence type="ECO:0000259" key="1">
    <source>
        <dbReference type="PROSITE" id="PS50851"/>
    </source>
</evidence>
<feature type="domain" description="CheW-like" evidence="1">
    <location>
        <begin position="38"/>
        <end position="180"/>
    </location>
</feature>
<dbReference type="OrthoDB" id="5298045at2"/>